<dbReference type="Gene3D" id="3.40.50.620">
    <property type="entry name" value="HUPs"/>
    <property type="match status" value="1"/>
</dbReference>
<feature type="compositionally biased region" description="Basic and acidic residues" evidence="8">
    <location>
        <begin position="67"/>
        <end position="83"/>
    </location>
</feature>
<evidence type="ECO:0000256" key="7">
    <source>
        <dbReference type="PIRSR" id="PIRSR602081-2"/>
    </source>
</evidence>
<dbReference type="GO" id="GO:0003677">
    <property type="term" value="F:DNA binding"/>
    <property type="evidence" value="ECO:0007669"/>
    <property type="project" value="TreeGrafter"/>
</dbReference>
<dbReference type="SUPFAM" id="SSF52425">
    <property type="entry name" value="Cryptochrome/photolyase, N-terminal domain"/>
    <property type="match status" value="1"/>
</dbReference>
<dbReference type="GO" id="GO:0005737">
    <property type="term" value="C:cytoplasm"/>
    <property type="evidence" value="ECO:0007669"/>
    <property type="project" value="TreeGrafter"/>
</dbReference>
<evidence type="ECO:0000256" key="2">
    <source>
        <dbReference type="ARBA" id="ARBA00005862"/>
    </source>
</evidence>
<dbReference type="GO" id="GO:0006139">
    <property type="term" value="P:nucleobase-containing compound metabolic process"/>
    <property type="evidence" value="ECO:0007669"/>
    <property type="project" value="UniProtKB-ARBA"/>
</dbReference>
<sequence>MFRLAPRLTPLWHRPRHHPVDILLTHRITIPLVWRVHLFSTMPPKGSKRKAGPSTGAPAKRATRSTIKREVSDQGSEPDVHDEAADEVSAVPKEESDGDNEHVDSTAGHEEIVLREFYPPEMTNERVRSYKDGTIQLPYNELTSALHETAAQRVDMPPKKAVAHWFRWDLRLSDNTGLHRAAESAKAQGLPLICFYIFSHQDFHAHYTAPARIDFCLRTLQVLKDDLAKLDIPLWVEEITDRKRTQTHILDWCDKWDVGELHANMLYEVDELRRDAKLVREGVEKGLRFTVHHDTCVVEPMVLRSGAGKTYSVFTPFFKSWEPYIYRNKSVKDLFPPPGKNDPKHAAREAFAELFSQESFPTPNPDKRLEQKEAQRLAKLWPAGEHEARSRLRRFLDERVSKYVDTRNRPDNDSGTSGLSVHFSAGTLSARQAVRACMDHNKAKTLDIGHHGWIREICFRDFYKQILAANPHVCMNKAYHEDYHNVRWEYNEEHFQRWVQGKTGYPIVDAAMRQLATNKYMHNRCRMIVASFLCKDLLLDWRKGESYFMSELIDGDFASNNAGWQFCSSSGTDAQPYFRIFNPLTQSEKFDPDGEYIRRWLPELSKVKGKAIHDPAGRLSPAEFKKLSYPEPIVEHKFARERALERYKSGLGRNTR</sequence>
<feature type="binding site" evidence="6">
    <location>
        <begin position="416"/>
        <end position="420"/>
    </location>
    <ligand>
        <name>FAD</name>
        <dbReference type="ChEBI" id="CHEBI:57692"/>
    </ligand>
</feature>
<evidence type="ECO:0000256" key="5">
    <source>
        <dbReference type="ARBA" id="ARBA00022991"/>
    </source>
</evidence>
<organism evidence="10 11">
    <name type="scientific">Arthrobotrys musiformis</name>
    <dbReference type="NCBI Taxonomy" id="47236"/>
    <lineage>
        <taxon>Eukaryota</taxon>
        <taxon>Fungi</taxon>
        <taxon>Dikarya</taxon>
        <taxon>Ascomycota</taxon>
        <taxon>Pezizomycotina</taxon>
        <taxon>Orbiliomycetes</taxon>
        <taxon>Orbiliales</taxon>
        <taxon>Orbiliaceae</taxon>
        <taxon>Arthrobotrys</taxon>
    </lineage>
</organism>
<evidence type="ECO:0000256" key="8">
    <source>
        <dbReference type="SAM" id="MobiDB-lite"/>
    </source>
</evidence>
<comment type="similarity">
    <text evidence="2">Belongs to the DNA photolyase class-1 family.</text>
</comment>
<evidence type="ECO:0000256" key="4">
    <source>
        <dbReference type="ARBA" id="ARBA00022827"/>
    </source>
</evidence>
<feature type="compositionally biased region" description="Basic and acidic residues" evidence="8">
    <location>
        <begin position="92"/>
        <end position="110"/>
    </location>
</feature>
<feature type="binding site" evidence="6">
    <location>
        <position position="453"/>
    </location>
    <ligand>
        <name>FAD</name>
        <dbReference type="ChEBI" id="CHEBI:57692"/>
    </ligand>
</feature>
<proteinExistence type="inferred from homology"/>
<keyword evidence="3 6" id="KW-0285">Flavoprotein</keyword>
<dbReference type="GO" id="GO:0006950">
    <property type="term" value="P:response to stress"/>
    <property type="evidence" value="ECO:0007669"/>
    <property type="project" value="UniProtKB-ARBA"/>
</dbReference>
<dbReference type="InterPro" id="IPR014729">
    <property type="entry name" value="Rossmann-like_a/b/a_fold"/>
</dbReference>
<evidence type="ECO:0000259" key="9">
    <source>
        <dbReference type="PROSITE" id="PS51645"/>
    </source>
</evidence>
<dbReference type="Pfam" id="PF03441">
    <property type="entry name" value="FAD_binding_7"/>
    <property type="match status" value="1"/>
</dbReference>
<dbReference type="Gene3D" id="1.25.40.80">
    <property type="match status" value="1"/>
</dbReference>
<feature type="binding site" evidence="6">
    <location>
        <begin position="456"/>
        <end position="463"/>
    </location>
    <ligand>
        <name>FAD</name>
        <dbReference type="ChEBI" id="CHEBI:57692"/>
    </ligand>
</feature>
<evidence type="ECO:0000256" key="1">
    <source>
        <dbReference type="ARBA" id="ARBA00001932"/>
    </source>
</evidence>
<keyword evidence="4 6" id="KW-0274">FAD</keyword>
<accession>A0AAV9WBU3</accession>
<feature type="binding site" evidence="6">
    <location>
        <position position="403"/>
    </location>
    <ligand>
        <name>FAD</name>
        <dbReference type="ChEBI" id="CHEBI:57692"/>
    </ligand>
</feature>
<evidence type="ECO:0000313" key="10">
    <source>
        <dbReference type="EMBL" id="KAK6503038.1"/>
    </source>
</evidence>
<reference evidence="10 11" key="1">
    <citation type="submission" date="2023-08" db="EMBL/GenBank/DDBJ databases">
        <authorList>
            <person name="Palmer J.M."/>
        </authorList>
    </citation>
    <scope>NUCLEOTIDE SEQUENCE [LARGE SCALE GENOMIC DNA]</scope>
    <source>
        <strain evidence="10 11">TWF481</strain>
    </source>
</reference>
<dbReference type="InterPro" id="IPR005101">
    <property type="entry name" value="Cryptochr/Photolyase_FAD-bd"/>
</dbReference>
<dbReference type="PANTHER" id="PTHR11455:SF18">
    <property type="entry name" value="SI:CH1073-390K14.1"/>
    <property type="match status" value="1"/>
</dbReference>
<comment type="cofactor">
    <cofactor evidence="6">
        <name>FAD</name>
        <dbReference type="ChEBI" id="CHEBI:57692"/>
    </cofactor>
    <text evidence="6">Binds 1 FAD per subunit.</text>
</comment>
<dbReference type="GO" id="GO:0032922">
    <property type="term" value="P:circadian regulation of gene expression"/>
    <property type="evidence" value="ECO:0007669"/>
    <property type="project" value="TreeGrafter"/>
</dbReference>
<comment type="cofactor">
    <cofactor evidence="1">
        <name>(6R)-5,10-methylene-5,6,7,8-tetrahydrofolate</name>
        <dbReference type="ChEBI" id="CHEBI:15636"/>
    </cofactor>
</comment>
<dbReference type="Gene3D" id="1.10.579.10">
    <property type="entry name" value="DNA Cyclobutane Dipyrimidine Photolyase, subunit A, domain 3"/>
    <property type="match status" value="1"/>
</dbReference>
<keyword evidence="11" id="KW-1185">Reference proteome</keyword>
<evidence type="ECO:0000256" key="3">
    <source>
        <dbReference type="ARBA" id="ARBA00022630"/>
    </source>
</evidence>
<comment type="caution">
    <text evidence="10">The sequence shown here is derived from an EMBL/GenBank/DDBJ whole genome shotgun (WGS) entry which is preliminary data.</text>
</comment>
<feature type="site" description="Electron transfer via tryptophanyl radical" evidence="7">
    <location>
        <position position="488"/>
    </location>
</feature>
<dbReference type="AlphaFoldDB" id="A0AAV9WBU3"/>
<evidence type="ECO:0000256" key="6">
    <source>
        <dbReference type="PIRSR" id="PIRSR602081-1"/>
    </source>
</evidence>
<dbReference type="InterPro" id="IPR002081">
    <property type="entry name" value="Cryptochrome/DNA_photolyase_1"/>
</dbReference>
<dbReference type="Pfam" id="PF00875">
    <property type="entry name" value="DNA_photolyase"/>
    <property type="match status" value="1"/>
</dbReference>
<dbReference type="SUPFAM" id="SSF48173">
    <property type="entry name" value="Cryptochrome/photolyase FAD-binding domain"/>
    <property type="match status" value="1"/>
</dbReference>
<dbReference type="PROSITE" id="PS51645">
    <property type="entry name" value="PHR_CRY_ALPHA_BETA"/>
    <property type="match status" value="1"/>
</dbReference>
<dbReference type="PANTHER" id="PTHR11455">
    <property type="entry name" value="CRYPTOCHROME"/>
    <property type="match status" value="1"/>
</dbReference>
<feature type="site" description="Electron transfer via tryptophanyl radical" evidence="7">
    <location>
        <position position="564"/>
    </location>
</feature>
<dbReference type="GO" id="GO:0005634">
    <property type="term" value="C:nucleus"/>
    <property type="evidence" value="ECO:0007669"/>
    <property type="project" value="TreeGrafter"/>
</dbReference>
<feature type="binding site" evidence="6">
    <location>
        <begin position="554"/>
        <end position="556"/>
    </location>
    <ligand>
        <name>FAD</name>
        <dbReference type="ChEBI" id="CHEBI:57692"/>
    </ligand>
</feature>
<feature type="domain" description="Photolyase/cryptochrome alpha/beta" evidence="9">
    <location>
        <begin position="160"/>
        <end position="297"/>
    </location>
</feature>
<keyword evidence="5" id="KW-0157">Chromophore</keyword>
<evidence type="ECO:0000313" key="11">
    <source>
        <dbReference type="Proteomes" id="UP001370758"/>
    </source>
</evidence>
<dbReference type="InterPro" id="IPR006050">
    <property type="entry name" value="DNA_photolyase_N"/>
</dbReference>
<dbReference type="Proteomes" id="UP001370758">
    <property type="component" value="Unassembled WGS sequence"/>
</dbReference>
<dbReference type="InterPro" id="IPR018394">
    <property type="entry name" value="DNA_photolyase_1_CS_C"/>
</dbReference>
<dbReference type="PRINTS" id="PR00147">
    <property type="entry name" value="DNAPHOTLYASE"/>
</dbReference>
<dbReference type="PROSITE" id="PS00394">
    <property type="entry name" value="DNA_PHOTOLYASES_1_1"/>
    <property type="match status" value="1"/>
</dbReference>
<gene>
    <name evidence="10" type="ORF">TWF481_008073</name>
</gene>
<feature type="site" description="Electron transfer via tryptophanyl radical" evidence="7">
    <location>
        <position position="541"/>
    </location>
</feature>
<dbReference type="GO" id="GO:0043153">
    <property type="term" value="P:entrainment of circadian clock by photoperiod"/>
    <property type="evidence" value="ECO:0007669"/>
    <property type="project" value="TreeGrafter"/>
</dbReference>
<dbReference type="GO" id="GO:0003904">
    <property type="term" value="F:deoxyribodipyrimidine photo-lyase activity"/>
    <property type="evidence" value="ECO:0007669"/>
    <property type="project" value="TreeGrafter"/>
</dbReference>
<dbReference type="EMBL" id="JAVHJL010000005">
    <property type="protein sequence ID" value="KAK6503038.1"/>
    <property type="molecule type" value="Genomic_DNA"/>
</dbReference>
<feature type="region of interest" description="Disordered" evidence="8">
    <location>
        <begin position="43"/>
        <end position="110"/>
    </location>
</feature>
<name>A0AAV9WBU3_9PEZI</name>
<dbReference type="InterPro" id="IPR036134">
    <property type="entry name" value="Crypto/Photolyase_FAD-like_sf"/>
</dbReference>
<dbReference type="FunFam" id="1.10.579.10:FF:000003">
    <property type="entry name" value="Deoxyribodipyrimidine photo-lyase"/>
    <property type="match status" value="1"/>
</dbReference>
<protein>
    <recommendedName>
        <fullName evidence="9">Photolyase/cryptochrome alpha/beta domain-containing protein</fullName>
    </recommendedName>
</protein>
<dbReference type="PROSITE" id="PS00691">
    <property type="entry name" value="DNA_PHOTOLYASES_1_2"/>
    <property type="match status" value="1"/>
</dbReference>
<dbReference type="InterPro" id="IPR036155">
    <property type="entry name" value="Crypto/Photolyase_N_sf"/>
</dbReference>
<dbReference type="GO" id="GO:0071949">
    <property type="term" value="F:FAD binding"/>
    <property type="evidence" value="ECO:0007669"/>
    <property type="project" value="TreeGrafter"/>
</dbReference>